<dbReference type="InterPro" id="IPR050648">
    <property type="entry name" value="F-box_LRR-repeat"/>
</dbReference>
<dbReference type="SMART" id="SM00367">
    <property type="entry name" value="LRR_CC"/>
    <property type="match status" value="5"/>
</dbReference>
<dbReference type="Proteomes" id="UP001623330">
    <property type="component" value="Unassembled WGS sequence"/>
</dbReference>
<keyword evidence="5" id="KW-1185">Reference proteome</keyword>
<evidence type="ECO:0000313" key="5">
    <source>
        <dbReference type="Proteomes" id="UP001623330"/>
    </source>
</evidence>
<accession>A0ABR4NYD7</accession>
<feature type="region of interest" description="Disordered" evidence="2">
    <location>
        <begin position="1"/>
        <end position="42"/>
    </location>
</feature>
<dbReference type="InterPro" id="IPR032675">
    <property type="entry name" value="LRR_dom_sf"/>
</dbReference>
<comment type="caution">
    <text evidence="4">The sequence shown here is derived from an EMBL/GenBank/DDBJ whole genome shotgun (WGS) entry which is preliminary data.</text>
</comment>
<gene>
    <name evidence="4" type="ORF">RNJ44_03941</name>
</gene>
<dbReference type="InterPro" id="IPR057207">
    <property type="entry name" value="FBXL15_LRR"/>
</dbReference>
<evidence type="ECO:0000256" key="1">
    <source>
        <dbReference type="ARBA" id="ARBA00022786"/>
    </source>
</evidence>
<dbReference type="PANTHER" id="PTHR13382">
    <property type="entry name" value="MITOCHONDRIAL ATP SYNTHASE COUPLING FACTOR B"/>
    <property type="match status" value="1"/>
</dbReference>
<dbReference type="SUPFAM" id="SSF52047">
    <property type="entry name" value="RNI-like"/>
    <property type="match status" value="1"/>
</dbReference>
<reference evidence="4 5" key="1">
    <citation type="submission" date="2024-05" db="EMBL/GenBank/DDBJ databases">
        <title>Long read based assembly of the Candida bracarensis genome reveals expanded adhesin content.</title>
        <authorList>
            <person name="Marcet-Houben M."/>
            <person name="Ksiezopolska E."/>
            <person name="Gabaldon T."/>
        </authorList>
    </citation>
    <scope>NUCLEOTIDE SEQUENCE [LARGE SCALE GENOMIC DNA]</scope>
    <source>
        <strain evidence="4 5">CBM6</strain>
    </source>
</reference>
<organism evidence="4 5">
    <name type="scientific">Nakaseomyces bracarensis</name>
    <dbReference type="NCBI Taxonomy" id="273131"/>
    <lineage>
        <taxon>Eukaryota</taxon>
        <taxon>Fungi</taxon>
        <taxon>Dikarya</taxon>
        <taxon>Ascomycota</taxon>
        <taxon>Saccharomycotina</taxon>
        <taxon>Saccharomycetes</taxon>
        <taxon>Saccharomycetales</taxon>
        <taxon>Saccharomycetaceae</taxon>
        <taxon>Nakaseomyces</taxon>
    </lineage>
</organism>
<evidence type="ECO:0000256" key="2">
    <source>
        <dbReference type="SAM" id="MobiDB-lite"/>
    </source>
</evidence>
<protein>
    <submittedName>
        <fullName evidence="4">Antagonist of mitotic exit network protein 1</fullName>
    </submittedName>
</protein>
<name>A0ABR4NYD7_9SACH</name>
<dbReference type="Gene3D" id="3.80.10.10">
    <property type="entry name" value="Ribonuclease Inhibitor"/>
    <property type="match status" value="1"/>
</dbReference>
<feature type="domain" description="F-box/LRR-repeat protein 15-like leucin rich repeat" evidence="3">
    <location>
        <begin position="275"/>
        <end position="444"/>
    </location>
</feature>
<dbReference type="InterPro" id="IPR006553">
    <property type="entry name" value="Leu-rich_rpt_Cys-con_subtyp"/>
</dbReference>
<proteinExistence type="predicted"/>
<dbReference type="EMBL" id="JBEVYD010000004">
    <property type="protein sequence ID" value="KAL3233901.1"/>
    <property type="molecule type" value="Genomic_DNA"/>
</dbReference>
<dbReference type="CDD" id="cd09293">
    <property type="entry name" value="AMN1"/>
    <property type="match status" value="1"/>
</dbReference>
<dbReference type="Pfam" id="PF25372">
    <property type="entry name" value="DUF7885"/>
    <property type="match status" value="1"/>
</dbReference>
<sequence>MIFPTTQNMENGSVKRVRDVQLENSPYGRPTKKITPNSSQEDLSLAYNDITPEPTTPQKKFSSNSKLNFKKIFQRKFSSPKLNLYLYSPKVSDENLIQNCLPTPTGTPIKQDRIWSSPSSLSSLTSIPNFEECKNERLINDFSELSIINSCDSSIFSVERPHKIFEIPEIVENIFKQLSTIEQETIVSGKSKKKHKDSEKINVTPSLSNCIAVNKLWYQVGKQILMENLCFSSTSKFKHFLSHTKNFVAKPNILILHKLNSLVEADILGLEDFVDPTELKILEFYVCPNILPPISWFKKTSKLETLVLPGNKLIDDNYLIQISRHMPNLKTIDLRACDNISDAGIVAISTHCKNLVNCNIGRHRNSNKITGLSVIALAKHTKIETLGVAGCSINDASLWELAQICGKNIKRLSLNNCSQLTNFSIPMLFAFNYFPNLSVLEIRNLNQITDVRHLVRFKLWKRSMKIPVLIEGCNRISKLITIEEDKLKNQSFKNARKDMTTWVNQPDNLATLS</sequence>
<keyword evidence="1" id="KW-0833">Ubl conjugation pathway</keyword>
<evidence type="ECO:0000313" key="4">
    <source>
        <dbReference type="EMBL" id="KAL3233901.1"/>
    </source>
</evidence>
<evidence type="ECO:0000259" key="3">
    <source>
        <dbReference type="Pfam" id="PF25372"/>
    </source>
</evidence>
<feature type="compositionally biased region" description="Polar residues" evidence="2">
    <location>
        <begin position="1"/>
        <end position="11"/>
    </location>
</feature>